<keyword evidence="2" id="KW-1185">Reference proteome</keyword>
<proteinExistence type="predicted"/>
<evidence type="ECO:0000313" key="2">
    <source>
        <dbReference type="Proteomes" id="UP000663970"/>
    </source>
</evidence>
<gene>
    <name evidence="1" type="ORF">JF544_16375</name>
</gene>
<sequence length="100" mass="11574">MTDENLRSELKDYLKITWTEEDAELLRIIKRGKAYLKGATGSDLNFATDYEAMQLLLDYARYVYNHSFELFEENFGAELLKLSIREGVKAHEEANTETSS</sequence>
<organism evidence="1 2">
    <name type="scientific">Halobacillus kuroshimensis</name>
    <dbReference type="NCBI Taxonomy" id="302481"/>
    <lineage>
        <taxon>Bacteria</taxon>
        <taxon>Bacillati</taxon>
        <taxon>Bacillota</taxon>
        <taxon>Bacilli</taxon>
        <taxon>Bacillales</taxon>
        <taxon>Bacillaceae</taxon>
        <taxon>Halobacillus</taxon>
    </lineage>
</organism>
<name>A0ABS3DZR0_9BACI</name>
<evidence type="ECO:0000313" key="1">
    <source>
        <dbReference type="EMBL" id="MBN8236835.1"/>
    </source>
</evidence>
<reference evidence="1 2" key="1">
    <citation type="submission" date="2020-12" db="EMBL/GenBank/DDBJ databases">
        <title>Oil enriched cultivation method for isolating marine PHA-producing bacteria.</title>
        <authorList>
            <person name="Zheng W."/>
            <person name="Yu S."/>
            <person name="Huang Y."/>
        </authorList>
    </citation>
    <scope>NUCLEOTIDE SEQUENCE [LARGE SCALE GENOMIC DNA]</scope>
    <source>
        <strain evidence="1 2">SY-2-6</strain>
    </source>
</reference>
<accession>A0ABS3DZR0</accession>
<comment type="caution">
    <text evidence="1">The sequence shown here is derived from an EMBL/GenBank/DDBJ whole genome shotgun (WGS) entry which is preliminary data.</text>
</comment>
<dbReference type="Proteomes" id="UP000663970">
    <property type="component" value="Unassembled WGS sequence"/>
</dbReference>
<dbReference type="RefSeq" id="WP_206935430.1">
    <property type="nucleotide sequence ID" value="NZ_JAEKJY010000005.1"/>
</dbReference>
<protein>
    <submittedName>
        <fullName evidence="1">Phage gp6-like head-tail connector protein</fullName>
    </submittedName>
</protein>
<dbReference type="EMBL" id="JAEKJY010000005">
    <property type="protein sequence ID" value="MBN8236835.1"/>
    <property type="molecule type" value="Genomic_DNA"/>
</dbReference>